<feature type="signal peptide" evidence="7">
    <location>
        <begin position="1"/>
        <end position="27"/>
    </location>
</feature>
<feature type="active site" description="Proton acceptor" evidence="6">
    <location>
        <position position="241"/>
    </location>
</feature>
<evidence type="ECO:0000256" key="4">
    <source>
        <dbReference type="ARBA" id="ARBA00023098"/>
    </source>
</evidence>
<dbReference type="RefSeq" id="WP_340525829.1">
    <property type="nucleotide sequence ID" value="NZ_FMSH01000231.1"/>
</dbReference>
<dbReference type="PANTHER" id="PTHR14226">
    <property type="entry name" value="NEUROPATHY TARGET ESTERASE/SWISS CHEESE D.MELANOGASTER"/>
    <property type="match status" value="1"/>
</dbReference>
<feature type="domain" description="PNPLA" evidence="8">
    <location>
        <begin position="63"/>
        <end position="254"/>
    </location>
</feature>
<proteinExistence type="predicted"/>
<keyword evidence="5" id="KW-0472">Membrane</keyword>
<evidence type="ECO:0000256" key="2">
    <source>
        <dbReference type="ARBA" id="ARBA00022801"/>
    </source>
</evidence>
<keyword evidence="3 6" id="KW-0442">Lipid degradation</keyword>
<dbReference type="SUPFAM" id="SSF52151">
    <property type="entry name" value="FabD/lysophospholipase-like"/>
    <property type="match status" value="1"/>
</dbReference>
<dbReference type="InterPro" id="IPR000184">
    <property type="entry name" value="Bac_surfAg_D15"/>
</dbReference>
<dbReference type="Gene3D" id="3.40.1090.10">
    <property type="entry name" value="Cytosolic phospholipase A2 catalytic domain"/>
    <property type="match status" value="2"/>
</dbReference>
<dbReference type="Pfam" id="PF01734">
    <property type="entry name" value="Patatin"/>
    <property type="match status" value="1"/>
</dbReference>
<keyword evidence="4 6" id="KW-0443">Lipid metabolism</keyword>
<evidence type="ECO:0000256" key="7">
    <source>
        <dbReference type="SAM" id="SignalP"/>
    </source>
</evidence>
<name>A0A1K0JEK4_CUPNE</name>
<dbReference type="EMBL" id="FMSH01000231">
    <property type="protein sequence ID" value="SCU76389.1"/>
    <property type="molecule type" value="Genomic_DNA"/>
</dbReference>
<gene>
    <name evidence="9" type="primary">rssA</name>
    <name evidence="9" type="ORF">CNECB9_3060009</name>
</gene>
<dbReference type="PANTHER" id="PTHR14226:SF29">
    <property type="entry name" value="NEUROPATHY TARGET ESTERASE SWS"/>
    <property type="match status" value="1"/>
</dbReference>
<dbReference type="InterPro" id="IPR050301">
    <property type="entry name" value="NTE"/>
</dbReference>
<dbReference type="CDD" id="cd07205">
    <property type="entry name" value="Pat_PNPLA6_PNPLA7_NTE1_like"/>
    <property type="match status" value="1"/>
</dbReference>
<dbReference type="GO" id="GO:0016042">
    <property type="term" value="P:lipid catabolic process"/>
    <property type="evidence" value="ECO:0007669"/>
    <property type="project" value="UniProtKB-UniRule"/>
</dbReference>
<keyword evidence="7" id="KW-0732">Signal</keyword>
<feature type="chain" id="PRO_5013221797" evidence="7">
    <location>
        <begin position="28"/>
        <end position="764"/>
    </location>
</feature>
<sequence length="764" mass="81701">MKAASLHCLRKLLVPAALALAADAALAAEPASMPAAPAIEPPANQAAAATPQRAAGARPRICLVLSGGGARGAAHIGVLKVLEAMRIPIDCIAGTSMGSLVGGAYATGMAPAEMERLVGGLSTDKIFKERPPRQDLTIRRKQDDFTNLFTPEIGVQASGLLLPKGAVSGVQLETVLRQLAKAPGYRDFDQLPIPYRAVATDLVAGTPVAFSQGELANVMRASMSVPGAVAPAEYEGRLLVDGGLTDNLPVDVARRLGADIVIAVNLGTPLMKREELTSIIGVTGQMLNILTEQNVRASLASLRPTDVLIEPALGDFSATDFDHLPATIPIGEAAARKVADRLAPLALPPAQYAQLRARQQAAQPPDTRPVDEIRLAPLQRVNPDYATAVMETRPGQPVDQATLDQDMRRLFGTGDFEHVNYGILEEPGKRVLAVNAVEKSYGPDYLRFGLGLSSDFRGDAYFNLVGSYRRTWLNALGAEWRTDAQVGQTTSLISEFYQPLDTRQYFFIAPRIELERRPVNIFQGSTRIATYDLRRFDIALDAGSQFTKYGELRVGVQTGSEDATLSTGPESLSPGPGNIRRGAITGRLLFDQLDSVDFARFGYAAGLRIYASQPGLGADQAYVKAQADGTYAHSFGDHTFSLAFKVGSNIGGKPLPRYDLFQWGGFLQQSGYATGQLLGGNLQFARLVYYNKLARQTLLQGVYAGFSLEAGRVGDPLVPGSPTGLLKSGSVFLALDSPLGPLYLAYGRAAAGTFSFYLFLGKPF</sequence>
<feature type="short sequence motif" description="DGA/G" evidence="6">
    <location>
        <begin position="241"/>
        <end position="243"/>
    </location>
</feature>
<dbReference type="Gene3D" id="3.10.20.310">
    <property type="entry name" value="membrane protein fhac"/>
    <property type="match status" value="1"/>
</dbReference>
<accession>A0A1K0JEK4</accession>
<dbReference type="AlphaFoldDB" id="A0A1K0JEK4"/>
<evidence type="ECO:0000259" key="8">
    <source>
        <dbReference type="PROSITE" id="PS51635"/>
    </source>
</evidence>
<evidence type="ECO:0000256" key="3">
    <source>
        <dbReference type="ARBA" id="ARBA00022963"/>
    </source>
</evidence>
<dbReference type="InterPro" id="IPR002641">
    <property type="entry name" value="PNPLA_dom"/>
</dbReference>
<dbReference type="Pfam" id="PF01103">
    <property type="entry name" value="Omp85"/>
    <property type="match status" value="1"/>
</dbReference>
<reference evidence="9" key="1">
    <citation type="submission" date="2016-09" db="EMBL/GenBank/DDBJ databases">
        <authorList>
            <person name="Capua I."/>
            <person name="De Benedictis P."/>
            <person name="Joannis T."/>
            <person name="Lombin L.H."/>
            <person name="Cattoli G."/>
        </authorList>
    </citation>
    <scope>NUCLEOTIDE SEQUENCE</scope>
    <source>
        <strain evidence="9">B9</strain>
    </source>
</reference>
<dbReference type="GO" id="GO:0016787">
    <property type="term" value="F:hydrolase activity"/>
    <property type="evidence" value="ECO:0007669"/>
    <property type="project" value="UniProtKB-UniRule"/>
</dbReference>
<organism evidence="9">
    <name type="scientific">Cupriavidus necator</name>
    <name type="common">Alcaligenes eutrophus</name>
    <name type="synonym">Ralstonia eutropha</name>
    <dbReference type="NCBI Taxonomy" id="106590"/>
    <lineage>
        <taxon>Bacteria</taxon>
        <taxon>Pseudomonadati</taxon>
        <taxon>Pseudomonadota</taxon>
        <taxon>Betaproteobacteria</taxon>
        <taxon>Burkholderiales</taxon>
        <taxon>Burkholderiaceae</taxon>
        <taxon>Cupriavidus</taxon>
    </lineage>
</organism>
<dbReference type="InterPro" id="IPR016035">
    <property type="entry name" value="Acyl_Trfase/lysoPLipase"/>
</dbReference>
<dbReference type="Gene3D" id="2.40.160.50">
    <property type="entry name" value="membrane protein fhac: a member of the omp85/tpsb transporter family"/>
    <property type="match status" value="1"/>
</dbReference>
<protein>
    <submittedName>
        <fullName evidence="9">Periplasmic esterase RssA</fullName>
    </submittedName>
</protein>
<feature type="active site" description="Nucleophile" evidence="6">
    <location>
        <position position="96"/>
    </location>
</feature>
<keyword evidence="2 6" id="KW-0378">Hydrolase</keyword>
<evidence type="ECO:0000256" key="6">
    <source>
        <dbReference type="PROSITE-ProRule" id="PRU01161"/>
    </source>
</evidence>
<comment type="subcellular location">
    <subcellularLocation>
        <location evidence="1">Membrane</location>
    </subcellularLocation>
</comment>
<evidence type="ECO:0000256" key="1">
    <source>
        <dbReference type="ARBA" id="ARBA00004370"/>
    </source>
</evidence>
<feature type="short sequence motif" description="GXGXXG" evidence="6">
    <location>
        <begin position="67"/>
        <end position="72"/>
    </location>
</feature>
<feature type="short sequence motif" description="GXSXG" evidence="6">
    <location>
        <begin position="94"/>
        <end position="98"/>
    </location>
</feature>
<evidence type="ECO:0000313" key="9">
    <source>
        <dbReference type="EMBL" id="SCU76389.1"/>
    </source>
</evidence>
<evidence type="ECO:0000256" key="5">
    <source>
        <dbReference type="ARBA" id="ARBA00023136"/>
    </source>
</evidence>
<dbReference type="PROSITE" id="PS51635">
    <property type="entry name" value="PNPLA"/>
    <property type="match status" value="1"/>
</dbReference>
<dbReference type="GO" id="GO:0019867">
    <property type="term" value="C:outer membrane"/>
    <property type="evidence" value="ECO:0007669"/>
    <property type="project" value="InterPro"/>
</dbReference>